<dbReference type="InterPro" id="IPR003764">
    <property type="entry name" value="GlcNAc_6-P_deAcase"/>
</dbReference>
<evidence type="ECO:0000256" key="1">
    <source>
        <dbReference type="ARBA" id="ARBA00010716"/>
    </source>
</evidence>
<name>A0ABV2IDT0_9HYPH</name>
<dbReference type="PIRSF" id="PIRSF038994">
    <property type="entry name" value="NagA"/>
    <property type="match status" value="1"/>
</dbReference>
<comment type="similarity">
    <text evidence="1 5">Belongs to the metallo-dependent hydrolases superfamily. NagA family.</text>
</comment>
<dbReference type="SUPFAM" id="SSF51338">
    <property type="entry name" value="Composite domain of metallo-dependent hydrolases"/>
    <property type="match status" value="1"/>
</dbReference>
<accession>A0ABV2IDT0</accession>
<dbReference type="InterPro" id="IPR006680">
    <property type="entry name" value="Amidohydro-rel"/>
</dbReference>
<dbReference type="InterPro" id="IPR011059">
    <property type="entry name" value="Metal-dep_hydrolase_composite"/>
</dbReference>
<dbReference type="PANTHER" id="PTHR11113:SF14">
    <property type="entry name" value="N-ACETYLGLUCOSAMINE-6-PHOSPHATE DEACETYLASE"/>
    <property type="match status" value="1"/>
</dbReference>
<keyword evidence="4 5" id="KW-0119">Carbohydrate metabolism</keyword>
<feature type="domain" description="Amidohydrolase-related" evidence="6">
    <location>
        <begin position="51"/>
        <end position="378"/>
    </location>
</feature>
<dbReference type="Gene3D" id="2.30.40.10">
    <property type="entry name" value="Urease, subunit C, domain 1"/>
    <property type="match status" value="1"/>
</dbReference>
<dbReference type="EMBL" id="JBEPLY010000008">
    <property type="protein sequence ID" value="MET3600573.1"/>
    <property type="molecule type" value="Genomic_DNA"/>
</dbReference>
<keyword evidence="8" id="KW-1185">Reference proteome</keyword>
<evidence type="ECO:0000256" key="4">
    <source>
        <dbReference type="ARBA" id="ARBA00023277"/>
    </source>
</evidence>
<proteinExistence type="inferred from homology"/>
<keyword evidence="3 5" id="KW-0378">Hydrolase</keyword>
<reference evidence="7 8" key="1">
    <citation type="submission" date="2024-06" db="EMBL/GenBank/DDBJ databases">
        <title>Genomic Encyclopedia of Type Strains, Phase IV (KMG-IV): sequencing the most valuable type-strain genomes for metagenomic binning, comparative biology and taxonomic classification.</title>
        <authorList>
            <person name="Goeker M."/>
        </authorList>
    </citation>
    <scope>NUCLEOTIDE SEQUENCE [LARGE SCALE GENOMIC DNA]</scope>
    <source>
        <strain evidence="7 8">DSM 28102</strain>
    </source>
</reference>
<dbReference type="Pfam" id="PF01979">
    <property type="entry name" value="Amidohydro_1"/>
    <property type="match status" value="1"/>
</dbReference>
<evidence type="ECO:0000313" key="8">
    <source>
        <dbReference type="Proteomes" id="UP001549164"/>
    </source>
</evidence>
<evidence type="ECO:0000256" key="3">
    <source>
        <dbReference type="ARBA" id="ARBA00022801"/>
    </source>
</evidence>
<gene>
    <name evidence="7" type="ORF">ABID12_002523</name>
</gene>
<sequence length="392" mass="40869">MKKAICGARLFDGESFRDGLALVFSEEGIEALVAERRVPADAEIIRVDGHILAPGFVDLQVNGGGGVLFNNDPSLEGLKTICRAHAQFGTTSLLPTLITDTPEVVHQAVAAGRAARAEGIPGFLGLHLEGPHLALAKKGTHDPALIRPMETVDCDFLVENAGAFGVALITVAPESVKRQQVARLAAAGYTVSLGHTGTDCATAGEYRMAGATMATHLFNAMSPLNHREPGLVGAALSDGGLSCGLIADGYHVDPVAMGIALRAKKGPGRIFLVTDAMSVTGTDMECFTLNGRTIYRSEGRLTLANGTLAGADTDMLTCVMNCHRDLGVPLEEALRMASLYPADAVNAKNKGRLQEGADADFVLLGEDLSLAATYIGGTCVFSAGDSASVEHD</sequence>
<dbReference type="RefSeq" id="WP_354434484.1">
    <property type="nucleotide sequence ID" value="NZ_JBEPLY010000008.1"/>
</dbReference>
<dbReference type="Gene3D" id="3.20.20.140">
    <property type="entry name" value="Metal-dependent hydrolases"/>
    <property type="match status" value="1"/>
</dbReference>
<evidence type="ECO:0000256" key="5">
    <source>
        <dbReference type="PIRNR" id="PIRNR038994"/>
    </source>
</evidence>
<organism evidence="7 8">
    <name type="scientific">Martelella mangrovi</name>
    <dbReference type="NCBI Taxonomy" id="1397477"/>
    <lineage>
        <taxon>Bacteria</taxon>
        <taxon>Pseudomonadati</taxon>
        <taxon>Pseudomonadota</taxon>
        <taxon>Alphaproteobacteria</taxon>
        <taxon>Hyphomicrobiales</taxon>
        <taxon>Aurantimonadaceae</taxon>
        <taxon>Martelella</taxon>
    </lineage>
</organism>
<dbReference type="SUPFAM" id="SSF51556">
    <property type="entry name" value="Metallo-dependent hydrolases"/>
    <property type="match status" value="1"/>
</dbReference>
<evidence type="ECO:0000256" key="2">
    <source>
        <dbReference type="ARBA" id="ARBA00022723"/>
    </source>
</evidence>
<keyword evidence="2" id="KW-0479">Metal-binding</keyword>
<dbReference type="NCBIfam" id="TIGR00221">
    <property type="entry name" value="nagA"/>
    <property type="match status" value="1"/>
</dbReference>
<evidence type="ECO:0000313" key="7">
    <source>
        <dbReference type="EMBL" id="MET3600573.1"/>
    </source>
</evidence>
<dbReference type="PANTHER" id="PTHR11113">
    <property type="entry name" value="N-ACETYLGLUCOSAMINE-6-PHOSPHATE DEACETYLASE"/>
    <property type="match status" value="1"/>
</dbReference>
<dbReference type="Proteomes" id="UP001549164">
    <property type="component" value="Unassembled WGS sequence"/>
</dbReference>
<evidence type="ECO:0000259" key="6">
    <source>
        <dbReference type="Pfam" id="PF01979"/>
    </source>
</evidence>
<protein>
    <submittedName>
        <fullName evidence="7">N-acetylglucosamine-6-phosphate deacetylase</fullName>
        <ecNumber evidence="7">3.5.1.25</ecNumber>
    </submittedName>
</protein>
<dbReference type="GO" id="GO:0008448">
    <property type="term" value="F:N-acetylglucosamine-6-phosphate deacetylase activity"/>
    <property type="evidence" value="ECO:0007669"/>
    <property type="project" value="UniProtKB-EC"/>
</dbReference>
<dbReference type="EC" id="3.5.1.25" evidence="7"/>
<dbReference type="CDD" id="cd00854">
    <property type="entry name" value="NagA"/>
    <property type="match status" value="1"/>
</dbReference>
<dbReference type="InterPro" id="IPR032466">
    <property type="entry name" value="Metal_Hydrolase"/>
</dbReference>
<comment type="caution">
    <text evidence="7">The sequence shown here is derived from an EMBL/GenBank/DDBJ whole genome shotgun (WGS) entry which is preliminary data.</text>
</comment>